<name>A0ABD6B7W9_9EURY</name>
<dbReference type="InterPro" id="IPR001576">
    <property type="entry name" value="Phosphoglycerate_kinase"/>
</dbReference>
<reference evidence="6 7" key="1">
    <citation type="journal article" date="2019" name="Int. J. Syst. Evol. Microbiol.">
        <title>The Global Catalogue of Microorganisms (GCM) 10K type strain sequencing project: providing services to taxonomists for standard genome sequencing and annotation.</title>
        <authorList>
            <consortium name="The Broad Institute Genomics Platform"/>
            <consortium name="The Broad Institute Genome Sequencing Center for Infectious Disease"/>
            <person name="Wu L."/>
            <person name="Ma J."/>
        </authorList>
    </citation>
    <scope>NUCLEOTIDE SEQUENCE [LARGE SCALE GENOMIC DNA]</scope>
    <source>
        <strain evidence="6 7">CGMCC 1.12285</strain>
    </source>
</reference>
<evidence type="ECO:0000313" key="7">
    <source>
        <dbReference type="Proteomes" id="UP001597111"/>
    </source>
</evidence>
<dbReference type="InterPro" id="IPR036043">
    <property type="entry name" value="Phosphoglycerate_kinase_sf"/>
</dbReference>
<dbReference type="PROSITE" id="PS00111">
    <property type="entry name" value="PGLYCERATE_KINASE"/>
    <property type="match status" value="1"/>
</dbReference>
<dbReference type="AlphaFoldDB" id="A0ABD6B7W9"/>
<comment type="caution">
    <text evidence="6">The sequence shown here is derived from an EMBL/GenBank/DDBJ whole genome shotgun (WGS) entry which is preliminary data.</text>
</comment>
<evidence type="ECO:0000256" key="5">
    <source>
        <dbReference type="ARBA" id="ARBA00022840"/>
    </source>
</evidence>
<evidence type="ECO:0000256" key="2">
    <source>
        <dbReference type="ARBA" id="ARBA00022679"/>
    </source>
</evidence>
<organism evidence="6 7">
    <name type="scientific">Halolamina salina</name>
    <dbReference type="NCBI Taxonomy" id="1220023"/>
    <lineage>
        <taxon>Archaea</taxon>
        <taxon>Methanobacteriati</taxon>
        <taxon>Methanobacteriota</taxon>
        <taxon>Stenosarchaea group</taxon>
        <taxon>Halobacteria</taxon>
        <taxon>Halobacteriales</taxon>
        <taxon>Haloferacaceae</taxon>
    </lineage>
</organism>
<sequence length="82" mass="9183">MGSFATLDAFDERFSEARVLVRLDLNSPVEDGTVRDNRRFERHARTVAELADAGHRVICLAHQGRPGRDDFTHLDQHAGVLA</sequence>
<keyword evidence="7" id="KW-1185">Reference proteome</keyword>
<accession>A0ABD6B7W9</accession>
<evidence type="ECO:0000256" key="4">
    <source>
        <dbReference type="ARBA" id="ARBA00022777"/>
    </source>
</evidence>
<keyword evidence="4 6" id="KW-0418">Kinase</keyword>
<dbReference type="Pfam" id="PF00162">
    <property type="entry name" value="PGK"/>
    <property type="match status" value="1"/>
</dbReference>
<dbReference type="EC" id="2.7.2.3" evidence="1"/>
<dbReference type="Gene3D" id="3.40.50.1260">
    <property type="entry name" value="Phosphoglycerate kinase, N-terminal domain"/>
    <property type="match status" value="1"/>
</dbReference>
<gene>
    <name evidence="6" type="primary">pgk</name>
    <name evidence="6" type="ORF">ACFR9S_10745</name>
</gene>
<evidence type="ECO:0000313" key="6">
    <source>
        <dbReference type="EMBL" id="MFD1526767.1"/>
    </source>
</evidence>
<keyword evidence="2" id="KW-0808">Transferase</keyword>
<evidence type="ECO:0000256" key="3">
    <source>
        <dbReference type="ARBA" id="ARBA00022741"/>
    </source>
</evidence>
<dbReference type="EMBL" id="JBHUDH010000119">
    <property type="protein sequence ID" value="MFD1526767.1"/>
    <property type="molecule type" value="Genomic_DNA"/>
</dbReference>
<dbReference type="RefSeq" id="WP_379818612.1">
    <property type="nucleotide sequence ID" value="NZ_JBHUDH010000119.1"/>
</dbReference>
<dbReference type="Proteomes" id="UP001597111">
    <property type="component" value="Unassembled WGS sequence"/>
</dbReference>
<dbReference type="InterPro" id="IPR015824">
    <property type="entry name" value="Phosphoglycerate_kinase_N"/>
</dbReference>
<keyword evidence="3" id="KW-0547">Nucleotide-binding</keyword>
<evidence type="ECO:0000256" key="1">
    <source>
        <dbReference type="ARBA" id="ARBA00013061"/>
    </source>
</evidence>
<dbReference type="GO" id="GO:0005524">
    <property type="term" value="F:ATP binding"/>
    <property type="evidence" value="ECO:0007669"/>
    <property type="project" value="UniProtKB-KW"/>
</dbReference>
<keyword evidence="5" id="KW-0067">ATP-binding</keyword>
<proteinExistence type="predicted"/>
<feature type="non-terminal residue" evidence="6">
    <location>
        <position position="82"/>
    </location>
</feature>
<dbReference type="SUPFAM" id="SSF53748">
    <property type="entry name" value="Phosphoglycerate kinase"/>
    <property type="match status" value="1"/>
</dbReference>
<dbReference type="InterPro" id="IPR015911">
    <property type="entry name" value="Phosphoglycerate_kinase_CS"/>
</dbReference>
<dbReference type="GO" id="GO:0004618">
    <property type="term" value="F:phosphoglycerate kinase activity"/>
    <property type="evidence" value="ECO:0007669"/>
    <property type="project" value="UniProtKB-EC"/>
</dbReference>
<protein>
    <recommendedName>
        <fullName evidence="1">phosphoglycerate kinase</fullName>
        <ecNumber evidence="1">2.7.2.3</ecNumber>
    </recommendedName>
</protein>